<evidence type="ECO:0000313" key="2">
    <source>
        <dbReference type="Proteomes" id="UP001320148"/>
    </source>
</evidence>
<organism evidence="1 2">
    <name type="scientific">Desulfoluna limicola</name>
    <dbReference type="NCBI Taxonomy" id="2810562"/>
    <lineage>
        <taxon>Bacteria</taxon>
        <taxon>Pseudomonadati</taxon>
        <taxon>Thermodesulfobacteriota</taxon>
        <taxon>Desulfobacteria</taxon>
        <taxon>Desulfobacterales</taxon>
        <taxon>Desulfolunaceae</taxon>
        <taxon>Desulfoluna</taxon>
    </lineage>
</organism>
<sequence length="160" mass="16855">MSRLMISACLAGEAVRYDGEPLEFVDPRVLNWLRDGRAFLFCPEVEGGLPTPRDPAEIKGTGSGEAVLKGTATVTTENGGSVTDAFVTGAQKALALCLAKGVRFALLKERSPSCGSHQVYNGHFSGTRIPGQGVTAALLAQHGIHVFSEEELDALAALMI</sequence>
<name>A0ABM7PJV1_9BACT</name>
<dbReference type="PANTHER" id="PTHR30087:SF1">
    <property type="entry name" value="HYPOTHETICAL CYTOSOLIC PROTEIN"/>
    <property type="match status" value="1"/>
</dbReference>
<dbReference type="InterPro" id="IPR007553">
    <property type="entry name" value="2-thiour_desulf"/>
</dbReference>
<reference evidence="1 2" key="1">
    <citation type="submission" date="2021-02" db="EMBL/GenBank/DDBJ databases">
        <title>Complete genome of Desulfoluna sp. strain ASN36.</title>
        <authorList>
            <person name="Takahashi A."/>
            <person name="Kojima H."/>
            <person name="Fukui M."/>
        </authorList>
    </citation>
    <scope>NUCLEOTIDE SEQUENCE [LARGE SCALE GENOMIC DNA]</scope>
    <source>
        <strain evidence="1 2">ASN36</strain>
    </source>
</reference>
<dbReference type="Pfam" id="PF04463">
    <property type="entry name" value="2-thiour_desulf"/>
    <property type="match status" value="1"/>
</dbReference>
<dbReference type="RefSeq" id="WP_236889248.1">
    <property type="nucleotide sequence ID" value="NZ_AP024488.1"/>
</dbReference>
<gene>
    <name evidence="1" type="ORF">DSLASN_34640</name>
</gene>
<evidence type="ECO:0000313" key="1">
    <source>
        <dbReference type="EMBL" id="BCS97832.1"/>
    </source>
</evidence>
<dbReference type="PANTHER" id="PTHR30087">
    <property type="entry name" value="INNER MEMBRANE PROTEIN"/>
    <property type="match status" value="1"/>
</dbReference>
<dbReference type="EMBL" id="AP024488">
    <property type="protein sequence ID" value="BCS97832.1"/>
    <property type="molecule type" value="Genomic_DNA"/>
</dbReference>
<accession>A0ABM7PJV1</accession>
<keyword evidence="2" id="KW-1185">Reference proteome</keyword>
<dbReference type="Proteomes" id="UP001320148">
    <property type="component" value="Chromosome"/>
</dbReference>
<proteinExistence type="predicted"/>
<evidence type="ECO:0008006" key="3">
    <source>
        <dbReference type="Google" id="ProtNLM"/>
    </source>
</evidence>
<protein>
    <recommendedName>
        <fullName evidence="3">DUF523 domain-containing protein</fullName>
    </recommendedName>
</protein>